<feature type="compositionally biased region" description="Low complexity" evidence="1">
    <location>
        <begin position="460"/>
        <end position="472"/>
    </location>
</feature>
<feature type="region of interest" description="Disordered" evidence="1">
    <location>
        <begin position="1"/>
        <end position="21"/>
    </location>
</feature>
<feature type="compositionally biased region" description="Basic and acidic residues" evidence="1">
    <location>
        <begin position="486"/>
        <end position="501"/>
    </location>
</feature>
<feature type="region of interest" description="Disordered" evidence="1">
    <location>
        <begin position="567"/>
        <end position="607"/>
    </location>
</feature>
<dbReference type="Pfam" id="PF10263">
    <property type="entry name" value="SprT-like"/>
    <property type="match status" value="1"/>
</dbReference>
<dbReference type="AlphaFoldDB" id="A0A336LSJ3"/>
<dbReference type="CDD" id="cd00084">
    <property type="entry name" value="HMG-box_SF"/>
    <property type="match status" value="1"/>
</dbReference>
<feature type="compositionally biased region" description="Basic and acidic residues" evidence="1">
    <location>
        <begin position="571"/>
        <end position="589"/>
    </location>
</feature>
<protein>
    <submittedName>
        <fullName evidence="3">CSON003111 protein</fullName>
    </submittedName>
</protein>
<sequence length="1069" mass="120820">MDSQRKYKILSQPTDPDKKHNYKFKHTKLCLTSAKKKTQKIDQEVDMNAVRDKDVQIAEIKTEPDVNQNNETFCSEYENNTPPTGATVKEVLRRDGSESLFSTESSDKLSQKIEKQISKRVSELMLGERFSGVRRHTTSTDTNELRLSESCLGTTLSKDSSYVDFYNNRIRNKLRESIDTEYSMTNQDYTEKAEGGESPEKQDEFLNDTEDNTESIADTEANTVLDDAVDKTAIKIEKDDVLSISSGPVSIHDSDETEEESIICVTDSDETPHDENQENITRGSTELDHAVSSIIESLHVTTSSAVDRFFDNIPELSTPISSRYMQSFDPRRSQSKLTSRKSELRITMIEKGQEENIPESDKSDDEPVLNPIPEEESPDYVVSEQSPLLQESKSSECSSQSSSEKQPTVTEINFSANFHISVKIETPQSSSKKKNKNIITTPIVNINQSPINVSTKRKNTPNSPKPSTSKTPDVNKTVNEQPFRAPPKETEKELKNSKNMDVKATKTDDAIEIDDFTSNILDEIYGKDQWLTPQLKAKTVKKTDQSLLNFSSFNRNICANLESTRFTPVHNEPKDDMASRRSPIKDNKTKTVKKSSSKKETESVSTKKTNAKAKYLAICDSDTSSESNSDMTSDESWKCDSSTHSSDNEGDKIAKGKKRKQRIIRPPSYSASDDEDISDAWTDKKPKNIKSPLSNVLDSCEYKPRERLPATPVTGIKTKRKLFNPNKTVEDVVDNVDEVEDVIAVPIREPKDMDHDISRIRDDELSCRFELPLLPRAIERIKDKEIRTKTPNKTPSKKVETPSSGKTKKNLQYTPKSSVPVKKLGFLQSLDVNTSEELCDPEALRYRKNYKTLKTELTDKLFAIYNEKIFENELIAPCSWNKKLLNTAGRCHLTRTGGQRFARIELSEKVLTSGDRLRCTLIHEMCHAATWIFNGEDGHGKTWKGWAHKANSIFKELPKINTCHSYDIFYKYTYKCKLCNAKSHAHSKSKKVENIRCKICHGSIEIFLNKADKDGNVVSTPAKGASGFAKFVKENYSKVKRPAIGHAEVMKLLGEDFGKLSVEEKAKFK</sequence>
<feature type="domain" description="SprT-like" evidence="2">
    <location>
        <begin position="855"/>
        <end position="1007"/>
    </location>
</feature>
<feature type="compositionally biased region" description="Basic and acidic residues" evidence="1">
    <location>
        <begin position="189"/>
        <end position="204"/>
    </location>
</feature>
<dbReference type="SUPFAM" id="SSF47095">
    <property type="entry name" value="HMG-box"/>
    <property type="match status" value="1"/>
</dbReference>
<dbReference type="InterPro" id="IPR036910">
    <property type="entry name" value="HMG_box_dom_sf"/>
</dbReference>
<feature type="compositionally biased region" description="Low complexity" evidence="1">
    <location>
        <begin position="390"/>
        <end position="406"/>
    </location>
</feature>
<dbReference type="InterPro" id="IPR006640">
    <property type="entry name" value="SprT-like_domain"/>
</dbReference>
<proteinExistence type="predicted"/>
<dbReference type="SMART" id="SM00731">
    <property type="entry name" value="SprT"/>
    <property type="match status" value="1"/>
</dbReference>
<organism evidence="3">
    <name type="scientific">Culicoides sonorensis</name>
    <name type="common">Biting midge</name>
    <dbReference type="NCBI Taxonomy" id="179676"/>
    <lineage>
        <taxon>Eukaryota</taxon>
        <taxon>Metazoa</taxon>
        <taxon>Ecdysozoa</taxon>
        <taxon>Arthropoda</taxon>
        <taxon>Hexapoda</taxon>
        <taxon>Insecta</taxon>
        <taxon>Pterygota</taxon>
        <taxon>Neoptera</taxon>
        <taxon>Endopterygota</taxon>
        <taxon>Diptera</taxon>
        <taxon>Nematocera</taxon>
        <taxon>Chironomoidea</taxon>
        <taxon>Ceratopogonidae</taxon>
        <taxon>Ceratopogoninae</taxon>
        <taxon>Culicoides</taxon>
        <taxon>Monoculicoides</taxon>
    </lineage>
</organism>
<feature type="region of interest" description="Disordered" evidence="1">
    <location>
        <begin position="182"/>
        <end position="205"/>
    </location>
</feature>
<feature type="compositionally biased region" description="Polar residues" evidence="1">
    <location>
        <begin position="622"/>
        <end position="631"/>
    </location>
</feature>
<dbReference type="EMBL" id="UFQT01000154">
    <property type="protein sequence ID" value="SSX20954.1"/>
    <property type="molecule type" value="Genomic_DNA"/>
</dbReference>
<evidence type="ECO:0000256" key="1">
    <source>
        <dbReference type="SAM" id="MobiDB-lite"/>
    </source>
</evidence>
<feature type="region of interest" description="Disordered" evidence="1">
    <location>
        <begin position="324"/>
        <end position="409"/>
    </location>
</feature>
<dbReference type="PANTHER" id="PTHR23099:SF0">
    <property type="entry name" value="GERM CELL NUCLEAR ACIDIC PROTEIN"/>
    <property type="match status" value="1"/>
</dbReference>
<name>A0A336LSJ3_CULSO</name>
<feature type="region of interest" description="Disordered" evidence="1">
    <location>
        <begin position="622"/>
        <end position="688"/>
    </location>
</feature>
<evidence type="ECO:0000313" key="3">
    <source>
        <dbReference type="EMBL" id="SSX20954.1"/>
    </source>
</evidence>
<dbReference type="VEuPathDB" id="VectorBase:CSON003111"/>
<dbReference type="GO" id="GO:0005634">
    <property type="term" value="C:nucleus"/>
    <property type="evidence" value="ECO:0007669"/>
    <property type="project" value="TreeGrafter"/>
</dbReference>
<dbReference type="GO" id="GO:0006974">
    <property type="term" value="P:DNA damage response"/>
    <property type="evidence" value="ECO:0007669"/>
    <property type="project" value="UniProtKB-ARBA"/>
</dbReference>
<gene>
    <name evidence="3" type="primary">CSON003111</name>
</gene>
<accession>A0A336LSJ3</accession>
<dbReference type="PANTHER" id="PTHR23099">
    <property type="entry name" value="TRANSCRIPTIONAL REGULATOR"/>
    <property type="match status" value="1"/>
</dbReference>
<reference evidence="3" key="1">
    <citation type="submission" date="2018-07" db="EMBL/GenBank/DDBJ databases">
        <authorList>
            <person name="Quirk P.G."/>
            <person name="Krulwich T.A."/>
        </authorList>
    </citation>
    <scope>NUCLEOTIDE SEQUENCE</scope>
</reference>
<feature type="compositionally biased region" description="Polar residues" evidence="1">
    <location>
        <begin position="801"/>
        <end position="814"/>
    </location>
</feature>
<feature type="region of interest" description="Disordered" evidence="1">
    <location>
        <begin position="782"/>
        <end position="814"/>
    </location>
</feature>
<evidence type="ECO:0000259" key="2">
    <source>
        <dbReference type="SMART" id="SM00731"/>
    </source>
</evidence>
<feature type="region of interest" description="Disordered" evidence="1">
    <location>
        <begin position="449"/>
        <end position="501"/>
    </location>
</feature>
<feature type="compositionally biased region" description="Acidic residues" evidence="1">
    <location>
        <begin position="356"/>
        <end position="378"/>
    </location>
</feature>